<dbReference type="AlphaFoldDB" id="A0A726K209"/>
<dbReference type="EMBL" id="DAAQYE010000043">
    <property type="protein sequence ID" value="HAE1360263.1"/>
    <property type="molecule type" value="Genomic_DNA"/>
</dbReference>
<reference evidence="1" key="2">
    <citation type="submission" date="2019-10" db="EMBL/GenBank/DDBJ databases">
        <authorList>
            <consortium name="NCBI Pathogen Detection Project"/>
        </authorList>
    </citation>
    <scope>NUCLEOTIDE SEQUENCE</scope>
    <source>
        <strain evidence="1">Salmonella enterica</strain>
    </source>
</reference>
<comment type="caution">
    <text evidence="1">The sequence shown here is derived from an EMBL/GenBank/DDBJ whole genome shotgun (WGS) entry which is preliminary data.</text>
</comment>
<proteinExistence type="predicted"/>
<evidence type="ECO:0000313" key="2">
    <source>
        <dbReference type="EMBL" id="HAE1360307.1"/>
    </source>
</evidence>
<gene>
    <name evidence="1" type="ORF">G2988_22845</name>
    <name evidence="2" type="ORF">G2988_23100</name>
</gene>
<name>A0A726K209_SALET</name>
<evidence type="ECO:0000313" key="1">
    <source>
        <dbReference type="EMBL" id="HAE1360263.1"/>
    </source>
</evidence>
<reference evidence="1" key="1">
    <citation type="journal article" date="2018" name="Genome Biol.">
        <title>SKESA: strategic k-mer extension for scrupulous assemblies.</title>
        <authorList>
            <person name="Souvorov A."/>
            <person name="Agarwala R."/>
            <person name="Lipman D.J."/>
        </authorList>
    </citation>
    <scope>NUCLEOTIDE SEQUENCE</scope>
    <source>
        <strain evidence="1">Salmonella enterica</strain>
    </source>
</reference>
<accession>A0A726K209</accession>
<dbReference type="EMBL" id="DAAQYE010000056">
    <property type="protein sequence ID" value="HAE1360307.1"/>
    <property type="molecule type" value="Genomic_DNA"/>
</dbReference>
<sequence>MATDAQIKQINALIKKYPDSCSICQQDYDEDYVTYTVFGYDKNRKMQVRGLTLSGTKTHVKGFWS</sequence>
<protein>
    <submittedName>
        <fullName evidence="1">Uncharacterized protein</fullName>
    </submittedName>
</protein>
<organism evidence="1">
    <name type="scientific">Salmonella enterica I</name>
    <dbReference type="NCBI Taxonomy" id="59201"/>
    <lineage>
        <taxon>Bacteria</taxon>
        <taxon>Pseudomonadati</taxon>
        <taxon>Pseudomonadota</taxon>
        <taxon>Gammaproteobacteria</taxon>
        <taxon>Enterobacterales</taxon>
        <taxon>Enterobacteriaceae</taxon>
        <taxon>Salmonella</taxon>
    </lineage>
</organism>